<gene>
    <name evidence="2" type="ORF">ENQ20_14525</name>
</gene>
<dbReference type="AlphaFoldDB" id="A0A7C1JC47"/>
<feature type="domain" description="KTSC" evidence="1">
    <location>
        <begin position="16"/>
        <end position="60"/>
    </location>
</feature>
<name>A0A7C1JC47_9CHLR</name>
<sequence>MKCVILTLIPVNSGTAVDWVGYDEEHRLLQVMFTGGWVYRYAEVSPEAFQGLTGAKSKGQNTPVCAIDAYPCRCRPCQK</sequence>
<dbReference type="Pfam" id="PF13619">
    <property type="entry name" value="KTSC"/>
    <property type="match status" value="1"/>
</dbReference>
<reference evidence="2" key="1">
    <citation type="journal article" date="2020" name="mSystems">
        <title>Genome- and Community-Level Interaction Insights into Carbon Utilization and Element Cycling Functions of Hydrothermarchaeota in Hydrothermal Sediment.</title>
        <authorList>
            <person name="Zhou Z."/>
            <person name="Liu Y."/>
            <person name="Xu W."/>
            <person name="Pan J."/>
            <person name="Luo Z.H."/>
            <person name="Li M."/>
        </authorList>
    </citation>
    <scope>NUCLEOTIDE SEQUENCE [LARGE SCALE GENOMIC DNA]</scope>
    <source>
        <strain evidence="2">SpSt-289</strain>
    </source>
</reference>
<evidence type="ECO:0000313" key="2">
    <source>
        <dbReference type="EMBL" id="HDX32683.1"/>
    </source>
</evidence>
<dbReference type="InterPro" id="IPR025309">
    <property type="entry name" value="KTSC_dom"/>
</dbReference>
<protein>
    <submittedName>
        <fullName evidence="2">KTSC domain-containing protein</fullName>
    </submittedName>
</protein>
<comment type="caution">
    <text evidence="2">The sequence shown here is derived from an EMBL/GenBank/DDBJ whole genome shotgun (WGS) entry which is preliminary data.</text>
</comment>
<evidence type="ECO:0000259" key="1">
    <source>
        <dbReference type="Pfam" id="PF13619"/>
    </source>
</evidence>
<accession>A0A7C1JC47</accession>
<organism evidence="2">
    <name type="scientific">Caldilinea aerophila</name>
    <dbReference type="NCBI Taxonomy" id="133453"/>
    <lineage>
        <taxon>Bacteria</taxon>
        <taxon>Bacillati</taxon>
        <taxon>Chloroflexota</taxon>
        <taxon>Caldilineae</taxon>
        <taxon>Caldilineales</taxon>
        <taxon>Caldilineaceae</taxon>
        <taxon>Caldilinea</taxon>
    </lineage>
</organism>
<proteinExistence type="predicted"/>
<dbReference type="EMBL" id="DSMG01000151">
    <property type="protein sequence ID" value="HDX32683.1"/>
    <property type="molecule type" value="Genomic_DNA"/>
</dbReference>